<evidence type="ECO:0000256" key="1">
    <source>
        <dbReference type="SAM" id="Coils"/>
    </source>
</evidence>
<keyword evidence="1" id="KW-0175">Coiled coil</keyword>
<name>A0A8S5LAF2_9CAUD</name>
<organism evidence="2">
    <name type="scientific">Siphoviridae sp. ctFNZ2</name>
    <dbReference type="NCBI Taxonomy" id="2823572"/>
    <lineage>
        <taxon>Viruses</taxon>
        <taxon>Duplodnaviria</taxon>
        <taxon>Heunggongvirae</taxon>
        <taxon>Uroviricota</taxon>
        <taxon>Caudoviricetes</taxon>
    </lineage>
</organism>
<feature type="coiled-coil region" evidence="1">
    <location>
        <begin position="4"/>
        <end position="35"/>
    </location>
</feature>
<proteinExistence type="predicted"/>
<reference evidence="2" key="1">
    <citation type="journal article" date="2021" name="Proc. Natl. Acad. Sci. U.S.A.">
        <title>A Catalog of Tens of Thousands of Viruses from Human Metagenomes Reveals Hidden Associations with Chronic Diseases.</title>
        <authorList>
            <person name="Tisza M.J."/>
            <person name="Buck C.B."/>
        </authorList>
    </citation>
    <scope>NUCLEOTIDE SEQUENCE</scope>
    <source>
        <strain evidence="2">CtFNZ2</strain>
    </source>
</reference>
<sequence>MSRVEEIQKQIEELAKKTQELQKELELEKQKTEIEYPFHFKGECWQLRIDGLVKEDWWSSSGYDRNCYQQGNMFTTQQEAIKERERRILLTRFRQFRDECNGDWKPDWKDRFEDKFCILFNHDSSELVLNWYTYVQPFESFGCFKNSEDAKRAIELFGDEIIRLWVDE</sequence>
<protein>
    <submittedName>
        <fullName evidence="2">Uncharacterized protein</fullName>
    </submittedName>
</protein>
<dbReference type="EMBL" id="BK014663">
    <property type="protein sequence ID" value="DAD66862.1"/>
    <property type="molecule type" value="Genomic_DNA"/>
</dbReference>
<accession>A0A8S5LAF2</accession>
<evidence type="ECO:0000313" key="2">
    <source>
        <dbReference type="EMBL" id="DAD66862.1"/>
    </source>
</evidence>